<proteinExistence type="predicted"/>
<protein>
    <submittedName>
        <fullName evidence="1">Uncharacterized protein</fullName>
    </submittedName>
</protein>
<accession>A0A378TPY4</accession>
<gene>
    <name evidence="1" type="ORF">NCTC10359_01251</name>
</gene>
<reference evidence="1 2" key="1">
    <citation type="submission" date="2018-06" db="EMBL/GenBank/DDBJ databases">
        <authorList>
            <consortium name="Pathogen Informatics"/>
            <person name="Doyle S."/>
        </authorList>
    </citation>
    <scope>NUCLEOTIDE SEQUENCE [LARGE SCALE GENOMIC DNA]</scope>
    <source>
        <strain evidence="1 2">NCTC10359</strain>
    </source>
</reference>
<evidence type="ECO:0000313" key="2">
    <source>
        <dbReference type="Proteomes" id="UP000254437"/>
    </source>
</evidence>
<name>A0A378TPY4_MORLA</name>
<dbReference type="AlphaFoldDB" id="A0A378TPY4"/>
<evidence type="ECO:0000313" key="1">
    <source>
        <dbReference type="EMBL" id="STZ62846.1"/>
    </source>
</evidence>
<sequence length="61" mass="7407">MIKQHKKPPKCRAFKWFYFMNPIKINQVNLTYYLALLSTLHDTMHHEQQVWPVPTPDVIRL</sequence>
<dbReference type="EMBL" id="UGQU01000002">
    <property type="protein sequence ID" value="STZ62846.1"/>
    <property type="molecule type" value="Genomic_DNA"/>
</dbReference>
<organism evidence="1 2">
    <name type="scientific">Moraxella lacunata</name>
    <dbReference type="NCBI Taxonomy" id="477"/>
    <lineage>
        <taxon>Bacteria</taxon>
        <taxon>Pseudomonadati</taxon>
        <taxon>Pseudomonadota</taxon>
        <taxon>Gammaproteobacteria</taxon>
        <taxon>Moraxellales</taxon>
        <taxon>Moraxellaceae</taxon>
        <taxon>Moraxella</taxon>
    </lineage>
</organism>
<dbReference type="Proteomes" id="UP000254437">
    <property type="component" value="Unassembled WGS sequence"/>
</dbReference>